<gene>
    <name evidence="3" type="ORF">P0082_00695</name>
</gene>
<proteinExistence type="predicted"/>
<dbReference type="InterPro" id="IPR002656">
    <property type="entry name" value="Acyl_transf_3_dom"/>
</dbReference>
<evidence type="ECO:0000256" key="1">
    <source>
        <dbReference type="SAM" id="Phobius"/>
    </source>
</evidence>
<dbReference type="RefSeq" id="WP_326927591.1">
    <property type="nucleotide sequence ID" value="NZ_CP123443.1"/>
</dbReference>
<dbReference type="InterPro" id="IPR050879">
    <property type="entry name" value="Acyltransferase_3"/>
</dbReference>
<keyword evidence="3" id="KW-0012">Acyltransferase</keyword>
<feature type="transmembrane region" description="Helical" evidence="1">
    <location>
        <begin position="112"/>
        <end position="134"/>
    </location>
</feature>
<feature type="transmembrane region" description="Helical" evidence="1">
    <location>
        <begin position="62"/>
        <end position="78"/>
    </location>
</feature>
<keyword evidence="1" id="KW-1133">Transmembrane helix</keyword>
<dbReference type="PANTHER" id="PTHR23028">
    <property type="entry name" value="ACETYLTRANSFERASE"/>
    <property type="match status" value="1"/>
</dbReference>
<feature type="transmembrane region" description="Helical" evidence="1">
    <location>
        <begin position="20"/>
        <end position="41"/>
    </location>
</feature>
<accession>A0ABY8MHN3</accession>
<keyword evidence="4" id="KW-1185">Reference proteome</keyword>
<evidence type="ECO:0000313" key="4">
    <source>
        <dbReference type="Proteomes" id="UP001228690"/>
    </source>
</evidence>
<sequence>MIAIHTINDFDKHDPIVRQFVGAGARGVQLFFILSAFTLFLSYHNRKNREINPDRNFLLRRFFRIAPLYYLGIVYYLFQDGLGQRYWLGDAESITMANIISNVFFVHGANPYWINSLVPGGWSITVEMAFYLMIPLLVRKIKCASHAVSFTILSLMISSGLTTILKRYPLIAYERLHNEYLYLYFPNQLALFGLGIIAYFVIIQKDKKIFSGFNYLLLSVWCIFYLIVGLSLPHNFKFGIAFLLLIISLSKYENIILVNKATIFLGKVSYSAYIIHFGVLHWLNYKFHLLDFINIEGEWDRLLNYLLGLVLIIVVTSAISWVSFKVVEEPFQKMGKNIILKLEQKGRKSVLQTLPGCDSIIKD</sequence>
<dbReference type="Proteomes" id="UP001228690">
    <property type="component" value="Chromosome"/>
</dbReference>
<keyword evidence="1" id="KW-0812">Transmembrane</keyword>
<evidence type="ECO:0000313" key="3">
    <source>
        <dbReference type="EMBL" id="WGK69408.1"/>
    </source>
</evidence>
<evidence type="ECO:0000259" key="2">
    <source>
        <dbReference type="Pfam" id="PF01757"/>
    </source>
</evidence>
<keyword evidence="1" id="KW-0472">Membrane</keyword>
<dbReference type="EC" id="2.3.-.-" evidence="3"/>
<dbReference type="Pfam" id="PF01757">
    <property type="entry name" value="Acyl_transf_3"/>
    <property type="match status" value="1"/>
</dbReference>
<name>A0ABY8MHN3_9SPIO</name>
<dbReference type="PANTHER" id="PTHR23028:SF53">
    <property type="entry name" value="ACYL_TRANSF_3 DOMAIN-CONTAINING PROTEIN"/>
    <property type="match status" value="1"/>
</dbReference>
<feature type="domain" description="Acyltransferase 3" evidence="2">
    <location>
        <begin position="1"/>
        <end position="321"/>
    </location>
</feature>
<feature type="transmembrane region" description="Helical" evidence="1">
    <location>
        <begin position="264"/>
        <end position="283"/>
    </location>
</feature>
<feature type="transmembrane region" description="Helical" evidence="1">
    <location>
        <begin position="146"/>
        <end position="165"/>
    </location>
</feature>
<keyword evidence="3" id="KW-0808">Transferase</keyword>
<feature type="transmembrane region" description="Helical" evidence="1">
    <location>
        <begin position="303"/>
        <end position="324"/>
    </location>
</feature>
<protein>
    <submittedName>
        <fullName evidence="3">Acyltransferase</fullName>
        <ecNumber evidence="3">2.3.-.-</ecNumber>
    </submittedName>
</protein>
<feature type="transmembrane region" description="Helical" evidence="1">
    <location>
        <begin position="238"/>
        <end position="257"/>
    </location>
</feature>
<dbReference type="GO" id="GO:0016746">
    <property type="term" value="F:acyltransferase activity"/>
    <property type="evidence" value="ECO:0007669"/>
    <property type="project" value="UniProtKB-KW"/>
</dbReference>
<organism evidence="3 4">
    <name type="scientific">Candidatus Haliotispira prima</name>
    <dbReference type="NCBI Taxonomy" id="3034016"/>
    <lineage>
        <taxon>Bacteria</taxon>
        <taxon>Pseudomonadati</taxon>
        <taxon>Spirochaetota</taxon>
        <taxon>Spirochaetia</taxon>
        <taxon>Spirochaetales</taxon>
        <taxon>Spirochaetaceae</taxon>
        <taxon>Candidatus Haliotispira</taxon>
    </lineage>
</organism>
<feature type="transmembrane region" description="Helical" evidence="1">
    <location>
        <begin position="215"/>
        <end position="232"/>
    </location>
</feature>
<feature type="transmembrane region" description="Helical" evidence="1">
    <location>
        <begin position="185"/>
        <end position="203"/>
    </location>
</feature>
<dbReference type="EMBL" id="CP123443">
    <property type="protein sequence ID" value="WGK69408.1"/>
    <property type="molecule type" value="Genomic_DNA"/>
</dbReference>
<reference evidence="3 4" key="1">
    <citation type="submission" date="2023-04" db="EMBL/GenBank/DDBJ databases">
        <title>Spirochaete genome identified in red abalone sample constitutes a novel genus.</title>
        <authorList>
            <person name="Sharma S.P."/>
            <person name="Purcell C.M."/>
            <person name="Hyde J.R."/>
            <person name="Severin A.J."/>
        </authorList>
    </citation>
    <scope>NUCLEOTIDE SEQUENCE [LARGE SCALE GENOMIC DNA]</scope>
    <source>
        <strain evidence="3 4">SP-2023</strain>
    </source>
</reference>